<dbReference type="GO" id="GO:0020037">
    <property type="term" value="F:heme binding"/>
    <property type="evidence" value="ECO:0007669"/>
    <property type="project" value="InterPro"/>
</dbReference>
<evidence type="ECO:0000256" key="4">
    <source>
        <dbReference type="ARBA" id="ARBA00022982"/>
    </source>
</evidence>
<dbReference type="Pfam" id="PF09459">
    <property type="entry name" value="EB_dh"/>
    <property type="match status" value="1"/>
</dbReference>
<evidence type="ECO:0000256" key="1">
    <source>
        <dbReference type="ARBA" id="ARBA00022448"/>
    </source>
</evidence>
<dbReference type="SMART" id="SM00887">
    <property type="entry name" value="EB_dh"/>
    <property type="match status" value="1"/>
</dbReference>
<keyword evidence="4" id="KW-0249">Electron transport</keyword>
<protein>
    <recommendedName>
        <fullName evidence="6">Cytochrome c-552/DMSO reductase-like haem-binding domain-containing protein</fullName>
    </recommendedName>
</protein>
<dbReference type="SUPFAM" id="SSF49344">
    <property type="entry name" value="CBD9-like"/>
    <property type="match status" value="1"/>
</dbReference>
<dbReference type="Gene3D" id="2.60.40.1190">
    <property type="match status" value="1"/>
</dbReference>
<name>A0A3B0UH84_9ZZZZ</name>
<evidence type="ECO:0000259" key="6">
    <source>
        <dbReference type="SMART" id="SM00887"/>
    </source>
</evidence>
<keyword evidence="1" id="KW-0813">Transport</keyword>
<evidence type="ECO:0000313" key="7">
    <source>
        <dbReference type="EMBL" id="VAW28510.1"/>
    </source>
</evidence>
<evidence type="ECO:0000256" key="5">
    <source>
        <dbReference type="ARBA" id="ARBA00023004"/>
    </source>
</evidence>
<dbReference type="PROSITE" id="PS51257">
    <property type="entry name" value="PROKAR_LIPOPROTEIN"/>
    <property type="match status" value="1"/>
</dbReference>
<accession>A0A3B0UH84</accession>
<evidence type="ECO:0000256" key="3">
    <source>
        <dbReference type="ARBA" id="ARBA00022723"/>
    </source>
</evidence>
<feature type="domain" description="Cytochrome c-552/DMSO reductase-like haem-binding" evidence="6">
    <location>
        <begin position="60"/>
        <end position="387"/>
    </location>
</feature>
<dbReference type="AlphaFoldDB" id="A0A3B0UH84"/>
<dbReference type="InterPro" id="IPR019020">
    <property type="entry name" value="Cyt-c552/DMSO_Rdtase_haem-bd"/>
</dbReference>
<dbReference type="EMBL" id="UOET01000250">
    <property type="protein sequence ID" value="VAW28510.1"/>
    <property type="molecule type" value="Genomic_DNA"/>
</dbReference>
<reference evidence="7" key="1">
    <citation type="submission" date="2018-06" db="EMBL/GenBank/DDBJ databases">
        <authorList>
            <person name="Zhirakovskaya E."/>
        </authorList>
    </citation>
    <scope>NUCLEOTIDE SEQUENCE</scope>
</reference>
<keyword evidence="5" id="KW-0408">Iron</keyword>
<organism evidence="7">
    <name type="scientific">hydrothermal vent metagenome</name>
    <dbReference type="NCBI Taxonomy" id="652676"/>
    <lineage>
        <taxon>unclassified sequences</taxon>
        <taxon>metagenomes</taxon>
        <taxon>ecological metagenomes</taxon>
    </lineage>
</organism>
<evidence type="ECO:0000256" key="2">
    <source>
        <dbReference type="ARBA" id="ARBA00022617"/>
    </source>
</evidence>
<proteinExistence type="predicted"/>
<gene>
    <name evidence="7" type="ORF">MNBD_BACTEROID07-86</name>
</gene>
<keyword evidence="3" id="KW-0479">Metal-binding</keyword>
<dbReference type="GO" id="GO:0046872">
    <property type="term" value="F:metal ion binding"/>
    <property type="evidence" value="ECO:0007669"/>
    <property type="project" value="UniProtKB-KW"/>
</dbReference>
<keyword evidence="2" id="KW-0349">Heme</keyword>
<sequence>MKRIISYFAAVIFIGTVFTFGSCTKNTTPTPTPTPEPGTSKTELLSLKTTTAPVIDGAVDNVWANAQLLEGTVTVPSAGPNAGKPGQDVFQFYVGESTTFTMRSLYDNSNIYILVQWKDDKDSKDRMAWYFDPATKLWAQQNKFPDSQTDKWYEDKAAFMWNINQIAGWNTATCYATCHTGVDPSVQGHSARHYTLNAGELADIWHWKRVRTNVDRQLDDKHMIHDLTGKGRQGDTKISGGYAANIQTLNNGTTDVSVPKYIIPGKTDYYWITQTEIDNGTAKLITGVDANGVLSYAGGTIDPAAGGFEMNLGNKRAPSVTTTPFVGPRGDVTAYGEWKNGVWTLEIKRALANENTTQDVQFDPAKEFYFGFSIFNNAAIGHMIKTNLILKFKK</sequence>